<dbReference type="Proteomes" id="UP000657918">
    <property type="component" value="Chromosome 4"/>
</dbReference>
<keyword evidence="1" id="KW-1133">Transmembrane helix</keyword>
<name>A0A835KF00_9ROSI</name>
<evidence type="ECO:0000313" key="2">
    <source>
        <dbReference type="EMBL" id="KAF9684626.1"/>
    </source>
</evidence>
<evidence type="ECO:0000256" key="1">
    <source>
        <dbReference type="SAM" id="Phobius"/>
    </source>
</evidence>
<sequence length="180" mass="20624">MNAKLKTLVKKELARTRLEITSVDVHLANTVMVKQDVKELVISNIFLRHLLEAVAASFFLVIICLLLYINCTKRRKEKNFKKNGGKFLKNQRKSWTQQNSDETDYLLGETSQPPCKEVDQPILTPSQTVISFQIENYTNTLWKLHMLPDLPLFCPLGKYNDGKTRCKRVGIITIISDGTL</sequence>
<keyword evidence="1" id="KW-0812">Transmembrane</keyword>
<organism evidence="2 3">
    <name type="scientific">Salix dunnii</name>
    <dbReference type="NCBI Taxonomy" id="1413687"/>
    <lineage>
        <taxon>Eukaryota</taxon>
        <taxon>Viridiplantae</taxon>
        <taxon>Streptophyta</taxon>
        <taxon>Embryophyta</taxon>
        <taxon>Tracheophyta</taxon>
        <taxon>Spermatophyta</taxon>
        <taxon>Magnoliopsida</taxon>
        <taxon>eudicotyledons</taxon>
        <taxon>Gunneridae</taxon>
        <taxon>Pentapetalae</taxon>
        <taxon>rosids</taxon>
        <taxon>fabids</taxon>
        <taxon>Malpighiales</taxon>
        <taxon>Salicaceae</taxon>
        <taxon>Saliceae</taxon>
        <taxon>Salix</taxon>
    </lineage>
</organism>
<gene>
    <name evidence="2" type="ORF">SADUNF_Sadunf04G0138000</name>
</gene>
<accession>A0A835KF00</accession>
<keyword evidence="1" id="KW-0472">Membrane</keyword>
<dbReference type="EMBL" id="JADGMS010000004">
    <property type="protein sequence ID" value="KAF9684626.1"/>
    <property type="molecule type" value="Genomic_DNA"/>
</dbReference>
<dbReference type="AlphaFoldDB" id="A0A835KF00"/>
<keyword evidence="3" id="KW-1185">Reference proteome</keyword>
<protein>
    <submittedName>
        <fullName evidence="2">Uncharacterized protein</fullName>
    </submittedName>
</protein>
<comment type="caution">
    <text evidence="2">The sequence shown here is derived from an EMBL/GenBank/DDBJ whole genome shotgun (WGS) entry which is preliminary data.</text>
</comment>
<evidence type="ECO:0000313" key="3">
    <source>
        <dbReference type="Proteomes" id="UP000657918"/>
    </source>
</evidence>
<proteinExistence type="predicted"/>
<feature type="transmembrane region" description="Helical" evidence="1">
    <location>
        <begin position="53"/>
        <end position="71"/>
    </location>
</feature>
<reference evidence="2 3" key="1">
    <citation type="submission" date="2020-10" db="EMBL/GenBank/DDBJ databases">
        <title>Plant Genome Project.</title>
        <authorList>
            <person name="Zhang R.-G."/>
        </authorList>
    </citation>
    <scope>NUCLEOTIDE SEQUENCE [LARGE SCALE GENOMIC DNA]</scope>
    <source>
        <strain evidence="2">FAFU-HL-1</strain>
        <tissue evidence="2">Leaf</tissue>
    </source>
</reference>